<comment type="caution">
    <text evidence="1">The sequence shown here is derived from an EMBL/GenBank/DDBJ whole genome shotgun (WGS) entry which is preliminary data.</text>
</comment>
<proteinExistence type="predicted"/>
<dbReference type="Proteomes" id="UP000252707">
    <property type="component" value="Unassembled WGS sequence"/>
</dbReference>
<reference evidence="1 2" key="1">
    <citation type="submission" date="2018-07" db="EMBL/GenBank/DDBJ databases">
        <title>Genomic Encyclopedia of Type Strains, Phase IV (KMG-IV): sequencing the most valuable type-strain genomes for metagenomic binning, comparative biology and taxonomic classification.</title>
        <authorList>
            <person name="Goeker M."/>
        </authorList>
    </citation>
    <scope>NUCLEOTIDE SEQUENCE [LARGE SCALE GENOMIC DNA]</scope>
    <source>
        <strain evidence="1 2">DSM 26407</strain>
    </source>
</reference>
<dbReference type="RefSeq" id="WP_170141993.1">
    <property type="nucleotide sequence ID" value="NZ_QPJY01000001.1"/>
</dbReference>
<dbReference type="AlphaFoldDB" id="A0A369CL09"/>
<dbReference type="EMBL" id="QPJY01000001">
    <property type="protein sequence ID" value="RCX33117.1"/>
    <property type="molecule type" value="Genomic_DNA"/>
</dbReference>
<gene>
    <name evidence="1" type="ORF">DFQ59_101416</name>
</gene>
<accession>A0A369CL09</accession>
<evidence type="ECO:0000313" key="1">
    <source>
        <dbReference type="EMBL" id="RCX33117.1"/>
    </source>
</evidence>
<evidence type="ECO:0000313" key="2">
    <source>
        <dbReference type="Proteomes" id="UP000252707"/>
    </source>
</evidence>
<name>A0A369CL09_9GAMM</name>
<keyword evidence="2" id="KW-1185">Reference proteome</keyword>
<sequence>MPPAFRRQPPPPPPGDEPAFRVARERALRLPRHLRNPHSATYLAHRVARAHADLRAHVQRIHLHLDLDDHEGACAALTDLFIALGERGTALRKRLLDLIGPRIPRAARGRLAEALERPIEARSPQAHCTGSVLSHGLVGDCRLVERIGAGDERGGDALEQADNLLRDGQLEAATRVLESALAGEPRRTDVLPLLLEIYRRTRDAERFNDTCDRLLGSGRPLPREWLLLADELAGAET</sequence>
<evidence type="ECO:0008006" key="3">
    <source>
        <dbReference type="Google" id="ProtNLM"/>
    </source>
</evidence>
<protein>
    <recommendedName>
        <fullName evidence="3">Tetratricopeptide repeat protein</fullName>
    </recommendedName>
</protein>
<organism evidence="1 2">
    <name type="scientific">Thioalbus denitrificans</name>
    <dbReference type="NCBI Taxonomy" id="547122"/>
    <lineage>
        <taxon>Bacteria</taxon>
        <taxon>Pseudomonadati</taxon>
        <taxon>Pseudomonadota</taxon>
        <taxon>Gammaproteobacteria</taxon>
        <taxon>Chromatiales</taxon>
        <taxon>Ectothiorhodospiraceae</taxon>
        <taxon>Thioalbus</taxon>
    </lineage>
</organism>